<protein>
    <submittedName>
        <fullName evidence="1">Uncharacterized protein</fullName>
    </submittedName>
</protein>
<comment type="caution">
    <text evidence="1">The sequence shown here is derived from an EMBL/GenBank/DDBJ whole genome shotgun (WGS) entry which is preliminary data.</text>
</comment>
<reference evidence="1 2" key="1">
    <citation type="journal article" date="2022" name="Nat. Plants">
        <title>Genomes of leafy and leafless Platanthera orchids illuminate the evolution of mycoheterotrophy.</title>
        <authorList>
            <person name="Li M.H."/>
            <person name="Liu K.W."/>
            <person name="Li Z."/>
            <person name="Lu H.C."/>
            <person name="Ye Q.L."/>
            <person name="Zhang D."/>
            <person name="Wang J.Y."/>
            <person name="Li Y.F."/>
            <person name="Zhong Z.M."/>
            <person name="Liu X."/>
            <person name="Yu X."/>
            <person name="Liu D.K."/>
            <person name="Tu X.D."/>
            <person name="Liu B."/>
            <person name="Hao Y."/>
            <person name="Liao X.Y."/>
            <person name="Jiang Y.T."/>
            <person name="Sun W.H."/>
            <person name="Chen J."/>
            <person name="Chen Y.Q."/>
            <person name="Ai Y."/>
            <person name="Zhai J.W."/>
            <person name="Wu S.S."/>
            <person name="Zhou Z."/>
            <person name="Hsiao Y.Y."/>
            <person name="Wu W.L."/>
            <person name="Chen Y.Y."/>
            <person name="Lin Y.F."/>
            <person name="Hsu J.L."/>
            <person name="Li C.Y."/>
            <person name="Wang Z.W."/>
            <person name="Zhao X."/>
            <person name="Zhong W.Y."/>
            <person name="Ma X.K."/>
            <person name="Ma L."/>
            <person name="Huang J."/>
            <person name="Chen G.Z."/>
            <person name="Huang M.Z."/>
            <person name="Huang L."/>
            <person name="Peng D.H."/>
            <person name="Luo Y.B."/>
            <person name="Zou S.Q."/>
            <person name="Chen S.P."/>
            <person name="Lan S."/>
            <person name="Tsai W.C."/>
            <person name="Van de Peer Y."/>
            <person name="Liu Z.J."/>
        </authorList>
    </citation>
    <scope>NUCLEOTIDE SEQUENCE [LARGE SCALE GENOMIC DNA]</scope>
    <source>
        <strain evidence="1">Lor288</strain>
    </source>
</reference>
<keyword evidence="2" id="KW-1185">Reference proteome</keyword>
<name>A0ABR2MGN6_9ASPA</name>
<accession>A0ABR2MGN6</accession>
<evidence type="ECO:0000313" key="1">
    <source>
        <dbReference type="EMBL" id="KAK8962705.1"/>
    </source>
</evidence>
<evidence type="ECO:0000313" key="2">
    <source>
        <dbReference type="Proteomes" id="UP001412067"/>
    </source>
</evidence>
<proteinExistence type="predicted"/>
<dbReference type="Proteomes" id="UP001412067">
    <property type="component" value="Unassembled WGS sequence"/>
</dbReference>
<organism evidence="1 2">
    <name type="scientific">Platanthera guangdongensis</name>
    <dbReference type="NCBI Taxonomy" id="2320717"/>
    <lineage>
        <taxon>Eukaryota</taxon>
        <taxon>Viridiplantae</taxon>
        <taxon>Streptophyta</taxon>
        <taxon>Embryophyta</taxon>
        <taxon>Tracheophyta</taxon>
        <taxon>Spermatophyta</taxon>
        <taxon>Magnoliopsida</taxon>
        <taxon>Liliopsida</taxon>
        <taxon>Asparagales</taxon>
        <taxon>Orchidaceae</taxon>
        <taxon>Orchidoideae</taxon>
        <taxon>Orchideae</taxon>
        <taxon>Orchidinae</taxon>
        <taxon>Platanthera</taxon>
    </lineage>
</organism>
<gene>
    <name evidence="1" type="ORF">KSP40_PGU010710</name>
</gene>
<sequence length="54" mass="6095">MHVEINEEGREGMRWPAMHEKGSSCKGGWMHGLGFGLEEELGLHVSLKWAAFLK</sequence>
<dbReference type="EMBL" id="JBBWWR010000008">
    <property type="protein sequence ID" value="KAK8962705.1"/>
    <property type="molecule type" value="Genomic_DNA"/>
</dbReference>